<dbReference type="PANTHER" id="PTHR30055">
    <property type="entry name" value="HTH-TYPE TRANSCRIPTIONAL REGULATOR RUTR"/>
    <property type="match status" value="1"/>
</dbReference>
<dbReference type="InterPro" id="IPR050109">
    <property type="entry name" value="HTH-type_TetR-like_transc_reg"/>
</dbReference>
<reference evidence="6 7" key="1">
    <citation type="submission" date="2019-06" db="EMBL/GenBank/DDBJ databases">
        <title>New taxonomy in bacterial strain CC-CFT640, isolated from vineyard.</title>
        <authorList>
            <person name="Lin S.-Y."/>
            <person name="Tsai C.-F."/>
            <person name="Young C.-C."/>
        </authorList>
    </citation>
    <scope>NUCLEOTIDE SEQUENCE [LARGE SCALE GENOMIC DNA]</scope>
    <source>
        <strain evidence="6 7">CC-CFT640</strain>
    </source>
</reference>
<dbReference type="EMBL" id="VDUZ01000036">
    <property type="protein sequence ID" value="TXL72083.1"/>
    <property type="molecule type" value="Genomic_DNA"/>
</dbReference>
<keyword evidence="7" id="KW-1185">Reference proteome</keyword>
<dbReference type="Proteomes" id="UP000321638">
    <property type="component" value="Unassembled WGS sequence"/>
</dbReference>
<dbReference type="SUPFAM" id="SSF46689">
    <property type="entry name" value="Homeodomain-like"/>
    <property type="match status" value="1"/>
</dbReference>
<evidence type="ECO:0000313" key="7">
    <source>
        <dbReference type="Proteomes" id="UP000321638"/>
    </source>
</evidence>
<evidence type="ECO:0000259" key="5">
    <source>
        <dbReference type="PROSITE" id="PS50977"/>
    </source>
</evidence>
<organism evidence="6 7">
    <name type="scientific">Vineibacter terrae</name>
    <dbReference type="NCBI Taxonomy" id="2586908"/>
    <lineage>
        <taxon>Bacteria</taxon>
        <taxon>Pseudomonadati</taxon>
        <taxon>Pseudomonadota</taxon>
        <taxon>Alphaproteobacteria</taxon>
        <taxon>Hyphomicrobiales</taxon>
        <taxon>Vineibacter</taxon>
    </lineage>
</organism>
<evidence type="ECO:0000256" key="4">
    <source>
        <dbReference type="PROSITE-ProRule" id="PRU00335"/>
    </source>
</evidence>
<dbReference type="PANTHER" id="PTHR30055:SF234">
    <property type="entry name" value="HTH-TYPE TRANSCRIPTIONAL REGULATOR BETI"/>
    <property type="match status" value="1"/>
</dbReference>
<dbReference type="InterPro" id="IPR001647">
    <property type="entry name" value="HTH_TetR"/>
</dbReference>
<dbReference type="Pfam" id="PF00440">
    <property type="entry name" value="TetR_N"/>
    <property type="match status" value="1"/>
</dbReference>
<dbReference type="InterPro" id="IPR009057">
    <property type="entry name" value="Homeodomain-like_sf"/>
</dbReference>
<evidence type="ECO:0000256" key="3">
    <source>
        <dbReference type="ARBA" id="ARBA00023163"/>
    </source>
</evidence>
<evidence type="ECO:0000313" key="6">
    <source>
        <dbReference type="EMBL" id="TXL72083.1"/>
    </source>
</evidence>
<evidence type="ECO:0000256" key="1">
    <source>
        <dbReference type="ARBA" id="ARBA00023015"/>
    </source>
</evidence>
<feature type="DNA-binding region" description="H-T-H motif" evidence="4">
    <location>
        <begin position="51"/>
        <end position="70"/>
    </location>
</feature>
<comment type="caution">
    <text evidence="6">The sequence shown here is derived from an EMBL/GenBank/DDBJ whole genome shotgun (WGS) entry which is preliminary data.</text>
</comment>
<feature type="domain" description="HTH tetR-type" evidence="5">
    <location>
        <begin position="29"/>
        <end position="88"/>
    </location>
</feature>
<dbReference type="Gene3D" id="1.10.357.10">
    <property type="entry name" value="Tetracycline Repressor, domain 2"/>
    <property type="match status" value="1"/>
</dbReference>
<dbReference type="PROSITE" id="PS50977">
    <property type="entry name" value="HTH_TETR_2"/>
    <property type="match status" value="1"/>
</dbReference>
<keyword evidence="3" id="KW-0804">Transcription</keyword>
<dbReference type="GO" id="GO:0000976">
    <property type="term" value="F:transcription cis-regulatory region binding"/>
    <property type="evidence" value="ECO:0007669"/>
    <property type="project" value="TreeGrafter"/>
</dbReference>
<accession>A0A5C8PE83</accession>
<dbReference type="RefSeq" id="WP_147850111.1">
    <property type="nucleotide sequence ID" value="NZ_VDUZ01000036.1"/>
</dbReference>
<keyword evidence="1" id="KW-0805">Transcription regulation</keyword>
<name>A0A5C8PE83_9HYPH</name>
<dbReference type="GO" id="GO:0003700">
    <property type="term" value="F:DNA-binding transcription factor activity"/>
    <property type="evidence" value="ECO:0007669"/>
    <property type="project" value="TreeGrafter"/>
</dbReference>
<sequence>MSDATVATPREGVATAPRPKIDGRVLRAARTRERIINATIDLIRGGESTPRVIDIARTAGVSTRSIFQHFDDTEALFAAVAQQVVESLTPLAKPIDSALPWEERLDALMRMRIEVNEALLPFRRAVALHQPRSPKLAAGVTAGRLFARERTESAFAPELMRLSEAERKQTVDALLAASDWQMWFGLRMTYGLDLEAASATMRRMVGAILTQATARSVSAAA</sequence>
<dbReference type="AlphaFoldDB" id="A0A5C8PE83"/>
<gene>
    <name evidence="6" type="ORF">FHP25_27035</name>
</gene>
<protein>
    <submittedName>
        <fullName evidence="6">TetR/AcrR family transcriptional regulator</fullName>
    </submittedName>
</protein>
<dbReference type="OrthoDB" id="7375236at2"/>
<proteinExistence type="predicted"/>
<evidence type="ECO:0000256" key="2">
    <source>
        <dbReference type="ARBA" id="ARBA00023125"/>
    </source>
</evidence>
<keyword evidence="2 4" id="KW-0238">DNA-binding</keyword>